<feature type="compositionally biased region" description="Polar residues" evidence="7">
    <location>
        <begin position="39"/>
        <end position="49"/>
    </location>
</feature>
<dbReference type="CDD" id="cd03230">
    <property type="entry name" value="ABC_DR_subfamily_A"/>
    <property type="match status" value="1"/>
</dbReference>
<feature type="transmembrane region" description="Helical" evidence="8">
    <location>
        <begin position="897"/>
        <end position="921"/>
    </location>
</feature>
<dbReference type="GO" id="GO:0016887">
    <property type="term" value="F:ATP hydrolysis activity"/>
    <property type="evidence" value="ECO:0007669"/>
    <property type="project" value="InterPro"/>
</dbReference>
<keyword evidence="5 8" id="KW-1133">Transmembrane helix</keyword>
<evidence type="ECO:0000256" key="6">
    <source>
        <dbReference type="ARBA" id="ARBA00023136"/>
    </source>
</evidence>
<accession>A0A6G1SLW4</accession>
<evidence type="ECO:0000313" key="11">
    <source>
        <dbReference type="EMBL" id="MDE51167.1"/>
    </source>
</evidence>
<gene>
    <name evidence="11" type="primary">abcG23_2</name>
    <name evidence="11" type="ORF">g.14710</name>
</gene>
<keyword evidence="2 8" id="KW-0812">Transmembrane</keyword>
<dbReference type="InterPro" id="IPR027417">
    <property type="entry name" value="P-loop_NTPase"/>
</dbReference>
<feature type="region of interest" description="Disordered" evidence="7">
    <location>
        <begin position="151"/>
        <end position="196"/>
    </location>
</feature>
<evidence type="ECO:0000256" key="7">
    <source>
        <dbReference type="SAM" id="MobiDB-lite"/>
    </source>
</evidence>
<dbReference type="Pfam" id="PF00005">
    <property type="entry name" value="ABC_tran"/>
    <property type="match status" value="1"/>
</dbReference>
<dbReference type="InterPro" id="IPR017871">
    <property type="entry name" value="ABC_transporter-like_CS"/>
</dbReference>
<dbReference type="GO" id="GO:0140359">
    <property type="term" value="F:ABC-type transporter activity"/>
    <property type="evidence" value="ECO:0007669"/>
    <property type="project" value="InterPro"/>
</dbReference>
<feature type="domain" description="ABC transmembrane type-2" evidence="10">
    <location>
        <begin position="775"/>
        <end position="1012"/>
    </location>
</feature>
<protein>
    <submittedName>
        <fullName evidence="11">ABC transporter G family member 23</fullName>
    </submittedName>
</protein>
<sequence length="1013" mass="111420">MSYNPAFVSDELPIASPGASDDQSNGGIKLTSFKPLKTSGMNDNPNLVLNISELPKGDNDKSRSKLSPERNDNHRDNCHQQEHRKTSDTPASKQQEQKHNKANKKTSNTQQQATSSKQDKAHQQQQQQQQTSFLLSTSSSLSLLDTNTIQTAASNDSEQAGTTSSTTRTSEATNSDQGSSSYSPSTTSSSLTSATTSAAGGQCSAVECRDMRYAVGRGKNQKIILQDINVTVPEGSIYGLLGPSGCGKTTMLRCVVGRIKPRSGYVRVFGYQPNESGSQIPGPAIGYMPQEISVYEDFTINETLTYFGKINKMKQDLIDARIAFLLNFLDLPGKNRLIASLSGGQKRRVSLAAALVHSPPLLILDEPTVGVDPLLRQSIWKHLVTLAQTEKITVVITTHYIEEARQANVVGLMRHGKLLAEDSPDNLMAQHGMDNLEDVFLKLCISDSSRKAALMAGGGRINTMAASDSSSELTHRSTNGKRSRQEGHQGAQMLLDANGCPIMSHQNGSSERLKAKKKRQFPSIFTLTTPADEKSAVVGSYQVNSVSIGMPQTQQHHTHTHNHHSDLPLTSGSSYGSHALSTDSILKDESDELAELRRQPDFVVNKNNLASMIPGTKYKPKKVSARVWFLSLMAVIWKNYIRLKRNPPVLIFEFILPAVQVILFCLCIGGDPFDVPLAVVNDELIPQASRFFLDAIDKKAIRQVPFTNLTEAIESVRRGETWGAIHIPDRYTQYLQERLTHPADITNETLANATINIYPDLTNLHLALAMENTFREAFIKFAKDTLNMFGYDPEAAELPIRVEQPVYGTLKRNGYLEFMAPGVVISITYVMATGLTALAFILEKRDGLLERSLVSGVTTSQILVAHAAVQVVVMTAQIALVLAFTFIVFEIPSHGPFFWVVLLILLQGCTGMAFGLLVSALCDEENTAVMMLVGTFYTNLILAGIIWPLEAMPRWLRWFSYAQPQTLPTETLRNILSRGWGISETGVYVGFLVTIGWLVVFLLAAGLFMRYSK</sequence>
<feature type="transmembrane region" description="Helical" evidence="8">
    <location>
        <begin position="863"/>
        <end position="891"/>
    </location>
</feature>
<feature type="region of interest" description="Disordered" evidence="7">
    <location>
        <begin position="1"/>
        <end position="133"/>
    </location>
</feature>
<dbReference type="PRINTS" id="PR00164">
    <property type="entry name" value="ABC2TRNSPORT"/>
</dbReference>
<feature type="region of interest" description="Disordered" evidence="7">
    <location>
        <begin position="464"/>
        <end position="489"/>
    </location>
</feature>
<proteinExistence type="predicted"/>
<evidence type="ECO:0000256" key="4">
    <source>
        <dbReference type="ARBA" id="ARBA00022840"/>
    </source>
</evidence>
<dbReference type="PANTHER" id="PTHR43038:SF3">
    <property type="entry name" value="ABC TRANSPORTER G FAMILY MEMBER 20 ISOFORM X1"/>
    <property type="match status" value="1"/>
</dbReference>
<dbReference type="GO" id="GO:0043190">
    <property type="term" value="C:ATP-binding cassette (ABC) transporter complex"/>
    <property type="evidence" value="ECO:0007669"/>
    <property type="project" value="InterPro"/>
</dbReference>
<dbReference type="SMART" id="SM00382">
    <property type="entry name" value="AAA"/>
    <property type="match status" value="1"/>
</dbReference>
<evidence type="ECO:0000256" key="1">
    <source>
        <dbReference type="ARBA" id="ARBA00004141"/>
    </source>
</evidence>
<feature type="transmembrane region" description="Helical" evidence="8">
    <location>
        <begin position="987"/>
        <end position="1009"/>
    </location>
</feature>
<feature type="compositionally biased region" description="Basic and acidic residues" evidence="7">
    <location>
        <begin position="55"/>
        <end position="87"/>
    </location>
</feature>
<keyword evidence="6 8" id="KW-0472">Membrane</keyword>
<evidence type="ECO:0000256" key="2">
    <source>
        <dbReference type="ARBA" id="ARBA00022692"/>
    </source>
</evidence>
<keyword evidence="4" id="KW-0067">ATP-binding</keyword>
<keyword evidence="3" id="KW-0547">Nucleotide-binding</keyword>
<dbReference type="InterPro" id="IPR047817">
    <property type="entry name" value="ABC2_TM_bact-type"/>
</dbReference>
<dbReference type="PROSITE" id="PS00211">
    <property type="entry name" value="ABC_TRANSPORTER_1"/>
    <property type="match status" value="1"/>
</dbReference>
<dbReference type="GO" id="GO:0005524">
    <property type="term" value="F:ATP binding"/>
    <property type="evidence" value="ECO:0007669"/>
    <property type="project" value="UniProtKB-KW"/>
</dbReference>
<evidence type="ECO:0000256" key="8">
    <source>
        <dbReference type="SAM" id="Phobius"/>
    </source>
</evidence>
<dbReference type="Pfam" id="PF12698">
    <property type="entry name" value="ABC2_membrane_3"/>
    <property type="match status" value="1"/>
</dbReference>
<feature type="compositionally biased region" description="Low complexity" evidence="7">
    <location>
        <begin position="123"/>
        <end position="133"/>
    </location>
</feature>
<feature type="domain" description="ABC transporter" evidence="9">
    <location>
        <begin position="206"/>
        <end position="440"/>
    </location>
</feature>
<dbReference type="InterPro" id="IPR013525">
    <property type="entry name" value="ABC2_TM"/>
</dbReference>
<comment type="subcellular location">
    <subcellularLocation>
        <location evidence="1">Membrane</location>
        <topology evidence="1">Multi-pass membrane protein</topology>
    </subcellularLocation>
</comment>
<evidence type="ECO:0000256" key="3">
    <source>
        <dbReference type="ARBA" id="ARBA00022741"/>
    </source>
</evidence>
<evidence type="ECO:0000259" key="9">
    <source>
        <dbReference type="PROSITE" id="PS50893"/>
    </source>
</evidence>
<name>A0A6G1SLW4_9ACAR</name>
<feature type="compositionally biased region" description="Low complexity" evidence="7">
    <location>
        <begin position="162"/>
        <end position="196"/>
    </location>
</feature>
<dbReference type="AlphaFoldDB" id="A0A6G1SLW4"/>
<feature type="transmembrane region" description="Helical" evidence="8">
    <location>
        <begin position="928"/>
        <end position="949"/>
    </location>
</feature>
<dbReference type="InterPro" id="IPR000412">
    <property type="entry name" value="ABC_2_transport"/>
</dbReference>
<dbReference type="PROSITE" id="PS51012">
    <property type="entry name" value="ABC_TM2"/>
    <property type="match status" value="1"/>
</dbReference>
<dbReference type="EMBL" id="GGYP01006396">
    <property type="protein sequence ID" value="MDE51167.1"/>
    <property type="molecule type" value="Transcribed_RNA"/>
</dbReference>
<dbReference type="PROSITE" id="PS50893">
    <property type="entry name" value="ABC_TRANSPORTER_2"/>
    <property type="match status" value="1"/>
</dbReference>
<feature type="transmembrane region" description="Helical" evidence="8">
    <location>
        <begin position="818"/>
        <end position="842"/>
    </location>
</feature>
<dbReference type="PANTHER" id="PTHR43038">
    <property type="entry name" value="ATP-BINDING CASSETTE, SUB-FAMILY H, MEMBER 1"/>
    <property type="match status" value="1"/>
</dbReference>
<evidence type="ECO:0000256" key="5">
    <source>
        <dbReference type="ARBA" id="ARBA00022989"/>
    </source>
</evidence>
<feature type="compositionally biased region" description="Polar residues" evidence="7">
    <location>
        <begin position="105"/>
        <end position="116"/>
    </location>
</feature>
<dbReference type="InterPro" id="IPR003439">
    <property type="entry name" value="ABC_transporter-like_ATP-bd"/>
</dbReference>
<reference evidence="11" key="1">
    <citation type="submission" date="2018-10" db="EMBL/GenBank/DDBJ databases">
        <title>Transcriptome assembly of Aceria tosichella (Wheat curl mite) Type 2.</title>
        <authorList>
            <person name="Scully E.D."/>
            <person name="Geib S.M."/>
            <person name="Palmer N.A."/>
            <person name="Gupta A.K."/>
            <person name="Sarath G."/>
            <person name="Tatineni S."/>
        </authorList>
    </citation>
    <scope>NUCLEOTIDE SEQUENCE</scope>
    <source>
        <strain evidence="11">LincolnNE</strain>
    </source>
</reference>
<dbReference type="Gene3D" id="3.40.50.300">
    <property type="entry name" value="P-loop containing nucleotide triphosphate hydrolases"/>
    <property type="match status" value="1"/>
</dbReference>
<organism evidence="11">
    <name type="scientific">Aceria tosichella</name>
    <name type="common">wheat curl mite</name>
    <dbReference type="NCBI Taxonomy" id="561515"/>
    <lineage>
        <taxon>Eukaryota</taxon>
        <taxon>Metazoa</taxon>
        <taxon>Ecdysozoa</taxon>
        <taxon>Arthropoda</taxon>
        <taxon>Chelicerata</taxon>
        <taxon>Arachnida</taxon>
        <taxon>Acari</taxon>
        <taxon>Acariformes</taxon>
        <taxon>Trombidiformes</taxon>
        <taxon>Prostigmata</taxon>
        <taxon>Eupodina</taxon>
        <taxon>Eriophyoidea</taxon>
        <taxon>Eriophyidae</taxon>
        <taxon>Eriophyinae</taxon>
        <taxon>Aceriini</taxon>
        <taxon>Aceria</taxon>
    </lineage>
</organism>
<feature type="region of interest" description="Disordered" evidence="7">
    <location>
        <begin position="551"/>
        <end position="573"/>
    </location>
</feature>
<dbReference type="InterPro" id="IPR003593">
    <property type="entry name" value="AAA+_ATPase"/>
</dbReference>
<evidence type="ECO:0000259" key="10">
    <source>
        <dbReference type="PROSITE" id="PS51012"/>
    </source>
</evidence>
<feature type="compositionally biased region" description="Polar residues" evidence="7">
    <location>
        <begin position="151"/>
        <end position="161"/>
    </location>
</feature>
<dbReference type="SUPFAM" id="SSF52540">
    <property type="entry name" value="P-loop containing nucleoside triphosphate hydrolases"/>
    <property type="match status" value="1"/>
</dbReference>